<evidence type="ECO:0000256" key="6">
    <source>
        <dbReference type="SAM" id="Phobius"/>
    </source>
</evidence>
<keyword evidence="4 6" id="KW-1133">Transmembrane helix</keyword>
<evidence type="ECO:0000313" key="8">
    <source>
        <dbReference type="Proteomes" id="UP001153555"/>
    </source>
</evidence>
<dbReference type="PANTHER" id="PTHR47830:SF2">
    <property type="entry name" value="PROTEIN, PUTATIVE-RELATED"/>
    <property type="match status" value="1"/>
</dbReference>
<accession>A0A9N7R948</accession>
<dbReference type="EMBL" id="CACSLK010015970">
    <property type="protein sequence ID" value="CAA0817461.1"/>
    <property type="molecule type" value="Genomic_DNA"/>
</dbReference>
<dbReference type="GO" id="GO:0016020">
    <property type="term" value="C:membrane"/>
    <property type="evidence" value="ECO:0007669"/>
    <property type="project" value="UniProtKB-SubCell"/>
</dbReference>
<feature type="transmembrane region" description="Helical" evidence="6">
    <location>
        <begin position="230"/>
        <end position="254"/>
    </location>
</feature>
<comment type="subcellular location">
    <subcellularLocation>
        <location evidence="1">Membrane</location>
        <topology evidence="1">Multi-pass membrane protein</topology>
    </subcellularLocation>
</comment>
<gene>
    <name evidence="7" type="ORF">SHERM_17038</name>
</gene>
<evidence type="ECO:0000256" key="1">
    <source>
        <dbReference type="ARBA" id="ARBA00004141"/>
    </source>
</evidence>
<keyword evidence="3 6" id="KW-0812">Transmembrane</keyword>
<evidence type="ECO:0000256" key="3">
    <source>
        <dbReference type="ARBA" id="ARBA00022692"/>
    </source>
</evidence>
<proteinExistence type="inferred from homology"/>
<dbReference type="PANTHER" id="PTHR47830">
    <property type="entry name" value="OS11G0534100 PROTEIN"/>
    <property type="match status" value="1"/>
</dbReference>
<evidence type="ECO:0008006" key="9">
    <source>
        <dbReference type="Google" id="ProtNLM"/>
    </source>
</evidence>
<sequence>MASLATHFTASLFLCPVGIRRLLCSVSLFLKSPVLYRSRIWYFSEPKWKNFDLYALLVSLPIASFSNILIFLAFSENPTFRFSFLQQSLVVFSFWAVLIFIILRESFGLFSIPENFVFIFAGIAFVIESYLCDRGVVGLGGWVYGILDGLAVFCSACCFYLSVRPSAFFAEFLLSSGIVLKGTWVLQVGLSLYTDAFGFKGCHKISGENLGKGEIDVKCELEDDMWRGMALMSLMFVCHVIVVMIIGFMLVGLLTRFTSMRCGGSGGHLLSELGNESMLMHSLPELELD</sequence>
<evidence type="ECO:0000313" key="7">
    <source>
        <dbReference type="EMBL" id="CAA0817461.1"/>
    </source>
</evidence>
<feature type="transmembrane region" description="Helical" evidence="6">
    <location>
        <begin position="51"/>
        <end position="72"/>
    </location>
</feature>
<dbReference type="Pfam" id="PF04819">
    <property type="entry name" value="DUF716"/>
    <property type="match status" value="1"/>
</dbReference>
<dbReference type="AlphaFoldDB" id="A0A9N7R948"/>
<name>A0A9N7R948_STRHE</name>
<dbReference type="InterPro" id="IPR006904">
    <property type="entry name" value="DUF716"/>
</dbReference>
<feature type="transmembrane region" description="Helical" evidence="6">
    <location>
        <begin position="84"/>
        <end position="103"/>
    </location>
</feature>
<dbReference type="Proteomes" id="UP001153555">
    <property type="component" value="Unassembled WGS sequence"/>
</dbReference>
<feature type="transmembrane region" description="Helical" evidence="6">
    <location>
        <begin position="143"/>
        <end position="161"/>
    </location>
</feature>
<organism evidence="7 8">
    <name type="scientific">Striga hermonthica</name>
    <name type="common">Purple witchweed</name>
    <name type="synonym">Buchnera hermonthica</name>
    <dbReference type="NCBI Taxonomy" id="68872"/>
    <lineage>
        <taxon>Eukaryota</taxon>
        <taxon>Viridiplantae</taxon>
        <taxon>Streptophyta</taxon>
        <taxon>Embryophyta</taxon>
        <taxon>Tracheophyta</taxon>
        <taxon>Spermatophyta</taxon>
        <taxon>Magnoliopsida</taxon>
        <taxon>eudicotyledons</taxon>
        <taxon>Gunneridae</taxon>
        <taxon>Pentapetalae</taxon>
        <taxon>asterids</taxon>
        <taxon>lamiids</taxon>
        <taxon>Lamiales</taxon>
        <taxon>Orobanchaceae</taxon>
        <taxon>Buchnereae</taxon>
        <taxon>Striga</taxon>
    </lineage>
</organism>
<reference evidence="7" key="1">
    <citation type="submission" date="2019-12" db="EMBL/GenBank/DDBJ databases">
        <authorList>
            <person name="Scholes J."/>
        </authorList>
    </citation>
    <scope>NUCLEOTIDE SEQUENCE</scope>
</reference>
<keyword evidence="8" id="KW-1185">Reference proteome</keyword>
<keyword evidence="5 6" id="KW-0472">Membrane</keyword>
<comment type="similarity">
    <text evidence="2">Belongs to the TMEM45 family.</text>
</comment>
<evidence type="ECO:0000256" key="5">
    <source>
        <dbReference type="ARBA" id="ARBA00023136"/>
    </source>
</evidence>
<evidence type="ECO:0000256" key="4">
    <source>
        <dbReference type="ARBA" id="ARBA00022989"/>
    </source>
</evidence>
<evidence type="ECO:0000256" key="2">
    <source>
        <dbReference type="ARBA" id="ARBA00006948"/>
    </source>
</evidence>
<comment type="caution">
    <text evidence="7">The sequence shown here is derived from an EMBL/GenBank/DDBJ whole genome shotgun (WGS) entry which is preliminary data.</text>
</comment>
<feature type="transmembrane region" description="Helical" evidence="6">
    <location>
        <begin position="168"/>
        <end position="190"/>
    </location>
</feature>
<feature type="transmembrane region" description="Helical" evidence="6">
    <location>
        <begin position="115"/>
        <end position="131"/>
    </location>
</feature>
<protein>
    <recommendedName>
        <fullName evidence="9">Transmembrane protein</fullName>
    </recommendedName>
</protein>
<dbReference type="OrthoDB" id="1842378at2759"/>